<evidence type="ECO:0000313" key="2">
    <source>
        <dbReference type="Proteomes" id="UP000095282"/>
    </source>
</evidence>
<feature type="region of interest" description="Disordered" evidence="1">
    <location>
        <begin position="71"/>
        <end position="143"/>
    </location>
</feature>
<organism evidence="2 3">
    <name type="scientific">Caenorhabditis tropicalis</name>
    <dbReference type="NCBI Taxonomy" id="1561998"/>
    <lineage>
        <taxon>Eukaryota</taxon>
        <taxon>Metazoa</taxon>
        <taxon>Ecdysozoa</taxon>
        <taxon>Nematoda</taxon>
        <taxon>Chromadorea</taxon>
        <taxon>Rhabditida</taxon>
        <taxon>Rhabditina</taxon>
        <taxon>Rhabditomorpha</taxon>
        <taxon>Rhabditoidea</taxon>
        <taxon>Rhabditidae</taxon>
        <taxon>Peloderinae</taxon>
        <taxon>Caenorhabditis</taxon>
    </lineage>
</organism>
<name>A0A1I7U938_9PELO</name>
<accession>A0A1I7U938</accession>
<keyword evidence="2" id="KW-1185">Reference proteome</keyword>
<dbReference type="AlphaFoldDB" id="A0A1I7U938"/>
<dbReference type="STRING" id="1561998.A0A1I7U938"/>
<evidence type="ECO:0000256" key="1">
    <source>
        <dbReference type="SAM" id="MobiDB-lite"/>
    </source>
</evidence>
<sequence length="335" mass="36843">MSMYALPATFPSDFEVHPKIACYRVASYHGEQKEAAPSVQTETDPRKDLEQKQLKLIEQLKKQTEQLKELLSGFGKTAAPAPTQKTVPQETKPAEKSAPKDKDAKKEARKAAKAEAVKKVAGGAAPAPKSAKKTADTPQWTVEDDRKTWETNLTLTVNIPASLVVYKQENLKNVTLTVREADLNWVKALAKIGAKRGVAFDGEVKNQTKEKKTTVKVVKGAVAALQIEKTTVKSLQTIWKTLGAALGLFSRQPEQVLSASHQALWLNKAEQILLGTGDLSYATREASQFLARFDSLSSQWEVSLADVVFRSLLNLQEAHANNVETWAKKIDALIN</sequence>
<evidence type="ECO:0000313" key="3">
    <source>
        <dbReference type="WBParaSite" id="Csp11.Scaffold629.g16106.t1"/>
    </source>
</evidence>
<dbReference type="Proteomes" id="UP000095282">
    <property type="component" value="Unplaced"/>
</dbReference>
<reference evidence="3" key="1">
    <citation type="submission" date="2016-11" db="UniProtKB">
        <authorList>
            <consortium name="WormBaseParasite"/>
        </authorList>
    </citation>
    <scope>IDENTIFICATION</scope>
</reference>
<protein>
    <submittedName>
        <fullName evidence="3">MICOS complex subunit MIC60</fullName>
    </submittedName>
</protein>
<dbReference type="WBParaSite" id="Csp11.Scaffold629.g16106.t1">
    <property type="protein sequence ID" value="Csp11.Scaffold629.g16106.t1"/>
    <property type="gene ID" value="Csp11.Scaffold629.g16106"/>
</dbReference>
<dbReference type="eggNOG" id="ENOG502SG6R">
    <property type="taxonomic scope" value="Eukaryota"/>
</dbReference>
<proteinExistence type="predicted"/>
<feature type="region of interest" description="Disordered" evidence="1">
    <location>
        <begin position="31"/>
        <end position="50"/>
    </location>
</feature>
<feature type="compositionally biased region" description="Low complexity" evidence="1">
    <location>
        <begin position="119"/>
        <end position="129"/>
    </location>
</feature>
<feature type="compositionally biased region" description="Basic and acidic residues" evidence="1">
    <location>
        <begin position="92"/>
        <end position="118"/>
    </location>
</feature>